<dbReference type="GO" id="GO:0016887">
    <property type="term" value="F:ATP hydrolysis activity"/>
    <property type="evidence" value="ECO:0007669"/>
    <property type="project" value="InterPro"/>
</dbReference>
<evidence type="ECO:0000259" key="5">
    <source>
        <dbReference type="SMART" id="SM00382"/>
    </source>
</evidence>
<accession>A0A4Q4M4F9</accession>
<dbReference type="InterPro" id="IPR014851">
    <property type="entry name" value="BCS1_N"/>
</dbReference>
<evidence type="ECO:0000256" key="2">
    <source>
        <dbReference type="ARBA" id="ARBA00007448"/>
    </source>
</evidence>
<dbReference type="EMBL" id="PDXA01000045">
    <property type="protein sequence ID" value="RYN42955.1"/>
    <property type="molecule type" value="Genomic_DNA"/>
</dbReference>
<feature type="region of interest" description="Disordered" evidence="4">
    <location>
        <begin position="338"/>
        <end position="389"/>
    </location>
</feature>
<feature type="compositionally biased region" description="Polar residues" evidence="4">
    <location>
        <begin position="378"/>
        <end position="389"/>
    </location>
</feature>
<feature type="region of interest" description="Disordered" evidence="4">
    <location>
        <begin position="668"/>
        <end position="697"/>
    </location>
</feature>
<dbReference type="Pfam" id="PF08740">
    <property type="entry name" value="BCS1_N"/>
    <property type="match status" value="1"/>
</dbReference>
<dbReference type="InterPro" id="IPR027417">
    <property type="entry name" value="P-loop_NTPase"/>
</dbReference>
<dbReference type="GO" id="GO:0005524">
    <property type="term" value="F:ATP binding"/>
    <property type="evidence" value="ECO:0007669"/>
    <property type="project" value="InterPro"/>
</dbReference>
<dbReference type="Proteomes" id="UP000292402">
    <property type="component" value="Unassembled WGS sequence"/>
</dbReference>
<feature type="domain" description="AAA+ ATPase" evidence="5">
    <location>
        <begin position="267"/>
        <end position="440"/>
    </location>
</feature>
<dbReference type="SUPFAM" id="SSF52540">
    <property type="entry name" value="P-loop containing nucleoside triphosphate hydrolases"/>
    <property type="match status" value="1"/>
</dbReference>
<evidence type="ECO:0000256" key="4">
    <source>
        <dbReference type="SAM" id="MobiDB-lite"/>
    </source>
</evidence>
<name>A0A4Q4M4F9_9PLEO</name>
<dbReference type="SMART" id="SM00382">
    <property type="entry name" value="AAA"/>
    <property type="match status" value="1"/>
</dbReference>
<protein>
    <recommendedName>
        <fullName evidence="5">AAA+ ATPase domain-containing protein</fullName>
    </recommendedName>
</protein>
<feature type="compositionally biased region" description="Polar residues" evidence="4">
    <location>
        <begin position="685"/>
        <end position="697"/>
    </location>
</feature>
<dbReference type="InterPro" id="IPR003959">
    <property type="entry name" value="ATPase_AAA_core"/>
</dbReference>
<keyword evidence="3" id="KW-0496">Mitochondrion</keyword>
<dbReference type="InterPro" id="IPR003593">
    <property type="entry name" value="AAA+_ATPase"/>
</dbReference>
<comment type="subcellular location">
    <subcellularLocation>
        <location evidence="1">Mitochondrion inner membrane</location>
        <topology evidence="1">Single-pass membrane protein</topology>
    </subcellularLocation>
</comment>
<feature type="region of interest" description="Disordered" evidence="4">
    <location>
        <begin position="1"/>
        <end position="20"/>
    </location>
</feature>
<dbReference type="PANTHER" id="PTHR23070">
    <property type="entry name" value="BCS1 AAA-TYPE ATPASE"/>
    <property type="match status" value="1"/>
</dbReference>
<dbReference type="AlphaFoldDB" id="A0A4Q4M4F9"/>
<evidence type="ECO:0000313" key="7">
    <source>
        <dbReference type="Proteomes" id="UP000292402"/>
    </source>
</evidence>
<evidence type="ECO:0000313" key="6">
    <source>
        <dbReference type="EMBL" id="RYN42955.1"/>
    </source>
</evidence>
<evidence type="ECO:0000256" key="3">
    <source>
        <dbReference type="ARBA" id="ARBA00022792"/>
    </source>
</evidence>
<dbReference type="Gene3D" id="3.40.50.300">
    <property type="entry name" value="P-loop containing nucleotide triphosphate hydrolases"/>
    <property type="match status" value="1"/>
</dbReference>
<dbReference type="Pfam" id="PF00004">
    <property type="entry name" value="AAA"/>
    <property type="match status" value="2"/>
</dbReference>
<sequence>MSDYSSDDDDRRVDSWRKTKGRRGKRQSNFLETVLDSSIASSMEKPLFKAIRMWIDSNTGLDLKFLVWAIALCVSIHKYGSATCKWLSWNLTNSVELDHQDALVTDLLIWISKQPSNQLFAWLPSFEHLEWKDLSNETKTADTDESNSYQLIASAGYTPSFHGGVPFLLYKPDARHYEEKLTLRCMWGSRKPIEALLRDVRETANAQMRLLKIIRVSARYTVNDTSRKRRLETIYMDPRKKQELLTDLQVFFAEGTEDYYWQNGTPYRRGYMFYGPAGTGKTSLSTAIASHYNLPLCVIDLAGMDDTILQDKVKNLPSRCVILFEDIDAAGIVRERTMVPKTDASDEGVETSSEAESSDTWDTKPSKDKVKKTDSKKMNPSLSQPSRTEVTLSGLLNTLDGPGSREGHIVILTTNAPDSLDEALYRPGRIDTQVYLGFADQVTAGITFTRIFGSDKQVKESQKAIRKLGREFGRLLPSDFFTPAEIQKFCMNRRGQPQKAVDEFPGYIDEKRTGKTKFQYDIHRRAPKPTFHKEEVIHDYDSSDELEYTPRDSEESFEGAHTTFPELSCITSTETSVKRPAKEQLFVAHGHEHDDDALAYGDYYPRRQWVWEDRLADDVVDTCQGLRDMLTFPSIRPWRLSREHHNLRPNDIEEMHLPNLGSCTAARPSLPRCRPGATSLDESRSTLPSPTEPTEASSYYAPLSVGEQIEKTFQHHRRPSHADVAGRRNVYPYHGPLPRTAEEDSWTDEASPKSATVLLRNVDPQPLGGFEQLRLAEGDRHAVD</sequence>
<organism evidence="6 7">
    <name type="scientific">Alternaria tenuissima</name>
    <dbReference type="NCBI Taxonomy" id="119927"/>
    <lineage>
        <taxon>Eukaryota</taxon>
        <taxon>Fungi</taxon>
        <taxon>Dikarya</taxon>
        <taxon>Ascomycota</taxon>
        <taxon>Pezizomycotina</taxon>
        <taxon>Dothideomycetes</taxon>
        <taxon>Pleosporomycetidae</taxon>
        <taxon>Pleosporales</taxon>
        <taxon>Pleosporineae</taxon>
        <taxon>Pleosporaceae</taxon>
        <taxon>Alternaria</taxon>
        <taxon>Alternaria sect. Alternaria</taxon>
        <taxon>Alternaria alternata complex</taxon>
    </lineage>
</organism>
<feature type="compositionally biased region" description="Polar residues" evidence="4">
    <location>
        <begin position="350"/>
        <end position="360"/>
    </location>
</feature>
<dbReference type="GO" id="GO:0005743">
    <property type="term" value="C:mitochondrial inner membrane"/>
    <property type="evidence" value="ECO:0007669"/>
    <property type="project" value="UniProtKB-SubCell"/>
</dbReference>
<comment type="similarity">
    <text evidence="2">Belongs to the AAA ATPase family. BCS1 subfamily.</text>
</comment>
<feature type="region of interest" description="Disordered" evidence="4">
    <location>
        <begin position="727"/>
        <end position="752"/>
    </location>
</feature>
<reference evidence="7" key="1">
    <citation type="journal article" date="2019" name="bioRxiv">
        <title>Genomics, evolutionary history and diagnostics of the Alternaria alternata species group including apple and Asian pear pathotypes.</title>
        <authorList>
            <person name="Armitage A.D."/>
            <person name="Cockerton H.M."/>
            <person name="Sreenivasaprasad S."/>
            <person name="Woodhall J.W."/>
            <person name="Lane C.R."/>
            <person name="Harrison R.J."/>
            <person name="Clarkson J.P."/>
        </authorList>
    </citation>
    <scope>NUCLEOTIDE SEQUENCE [LARGE SCALE GENOMIC DNA]</scope>
    <source>
        <strain evidence="7">FERA 1082</strain>
    </source>
</reference>
<gene>
    <name evidence="6" type="ORF">AA0114_g10325</name>
</gene>
<comment type="caution">
    <text evidence="6">The sequence shown here is derived from an EMBL/GenBank/DDBJ whole genome shotgun (WGS) entry which is preliminary data.</text>
</comment>
<keyword evidence="3" id="KW-0999">Mitochondrion inner membrane</keyword>
<keyword evidence="3" id="KW-0472">Membrane</keyword>
<evidence type="ECO:0000256" key="1">
    <source>
        <dbReference type="ARBA" id="ARBA00004434"/>
    </source>
</evidence>
<feature type="compositionally biased region" description="Basic and acidic residues" evidence="4">
    <location>
        <begin position="361"/>
        <end position="377"/>
    </location>
</feature>
<proteinExistence type="inferred from homology"/>
<dbReference type="InterPro" id="IPR050747">
    <property type="entry name" value="Mitochondrial_chaperone_BCS1"/>
</dbReference>